<name>A0A0E9RC08_ANGAN</name>
<evidence type="ECO:0000313" key="1">
    <source>
        <dbReference type="EMBL" id="JAH26639.1"/>
    </source>
</evidence>
<sequence>MAHFTPCSRNRNHTTVNYQIRTMRQTIYGHWGKALLKFDVTTTCIEIHN</sequence>
<proteinExistence type="predicted"/>
<accession>A0A0E9RC08</accession>
<organism evidence="1">
    <name type="scientific">Anguilla anguilla</name>
    <name type="common">European freshwater eel</name>
    <name type="synonym">Muraena anguilla</name>
    <dbReference type="NCBI Taxonomy" id="7936"/>
    <lineage>
        <taxon>Eukaryota</taxon>
        <taxon>Metazoa</taxon>
        <taxon>Chordata</taxon>
        <taxon>Craniata</taxon>
        <taxon>Vertebrata</taxon>
        <taxon>Euteleostomi</taxon>
        <taxon>Actinopterygii</taxon>
        <taxon>Neopterygii</taxon>
        <taxon>Teleostei</taxon>
        <taxon>Anguilliformes</taxon>
        <taxon>Anguillidae</taxon>
        <taxon>Anguilla</taxon>
    </lineage>
</organism>
<reference evidence="1" key="1">
    <citation type="submission" date="2014-11" db="EMBL/GenBank/DDBJ databases">
        <authorList>
            <person name="Amaro Gonzalez C."/>
        </authorList>
    </citation>
    <scope>NUCLEOTIDE SEQUENCE</scope>
</reference>
<reference evidence="1" key="2">
    <citation type="journal article" date="2015" name="Fish Shellfish Immunol.">
        <title>Early steps in the European eel (Anguilla anguilla)-Vibrio vulnificus interaction in the gills: Role of the RtxA13 toxin.</title>
        <authorList>
            <person name="Callol A."/>
            <person name="Pajuelo D."/>
            <person name="Ebbesson L."/>
            <person name="Teles M."/>
            <person name="MacKenzie S."/>
            <person name="Amaro C."/>
        </authorList>
    </citation>
    <scope>NUCLEOTIDE SEQUENCE</scope>
</reference>
<dbReference type="AlphaFoldDB" id="A0A0E9RC08"/>
<dbReference type="EMBL" id="GBXM01081938">
    <property type="protein sequence ID" value="JAH26639.1"/>
    <property type="molecule type" value="Transcribed_RNA"/>
</dbReference>
<protein>
    <submittedName>
        <fullName evidence="1">Uncharacterized protein</fullName>
    </submittedName>
</protein>